<protein>
    <submittedName>
        <fullName evidence="2">Uncharacterized protein</fullName>
    </submittedName>
</protein>
<feature type="region of interest" description="Disordered" evidence="1">
    <location>
        <begin position="38"/>
        <end position="63"/>
    </location>
</feature>
<sequence>MRMFSKDCFEIRSSVDESMRSTMRKVKIILKRRDVPANGIPEVPMKRDSDHEETDNDINDYQTNKSHLPWESLIKFTPVFLSARVEDATCGSEICVTHMSSVPC</sequence>
<comment type="caution">
    <text evidence="2">The sequence shown here is derived from an EMBL/GenBank/DDBJ whole genome shotgun (WGS) entry which is preliminary data.</text>
</comment>
<proteinExistence type="predicted"/>
<evidence type="ECO:0000313" key="3">
    <source>
        <dbReference type="Proteomes" id="UP000499080"/>
    </source>
</evidence>
<dbReference type="Proteomes" id="UP000499080">
    <property type="component" value="Unassembled WGS sequence"/>
</dbReference>
<name>A0A4Y2HZ91_ARAVE</name>
<reference evidence="2 3" key="1">
    <citation type="journal article" date="2019" name="Sci. Rep.">
        <title>Orb-weaving spider Araneus ventricosus genome elucidates the spidroin gene catalogue.</title>
        <authorList>
            <person name="Kono N."/>
            <person name="Nakamura H."/>
            <person name="Ohtoshi R."/>
            <person name="Moran D.A.P."/>
            <person name="Shinohara A."/>
            <person name="Yoshida Y."/>
            <person name="Fujiwara M."/>
            <person name="Mori M."/>
            <person name="Tomita M."/>
            <person name="Arakawa K."/>
        </authorList>
    </citation>
    <scope>NUCLEOTIDE SEQUENCE [LARGE SCALE GENOMIC DNA]</scope>
</reference>
<dbReference type="EMBL" id="BGPR01002241">
    <property type="protein sequence ID" value="GBM70256.1"/>
    <property type="molecule type" value="Genomic_DNA"/>
</dbReference>
<evidence type="ECO:0000256" key="1">
    <source>
        <dbReference type="SAM" id="MobiDB-lite"/>
    </source>
</evidence>
<dbReference type="AlphaFoldDB" id="A0A4Y2HZ91"/>
<accession>A0A4Y2HZ91</accession>
<evidence type="ECO:0000313" key="2">
    <source>
        <dbReference type="EMBL" id="GBM70256.1"/>
    </source>
</evidence>
<keyword evidence="3" id="KW-1185">Reference proteome</keyword>
<organism evidence="2 3">
    <name type="scientific">Araneus ventricosus</name>
    <name type="common">Orbweaver spider</name>
    <name type="synonym">Epeira ventricosa</name>
    <dbReference type="NCBI Taxonomy" id="182803"/>
    <lineage>
        <taxon>Eukaryota</taxon>
        <taxon>Metazoa</taxon>
        <taxon>Ecdysozoa</taxon>
        <taxon>Arthropoda</taxon>
        <taxon>Chelicerata</taxon>
        <taxon>Arachnida</taxon>
        <taxon>Araneae</taxon>
        <taxon>Araneomorphae</taxon>
        <taxon>Entelegynae</taxon>
        <taxon>Araneoidea</taxon>
        <taxon>Araneidae</taxon>
        <taxon>Araneus</taxon>
    </lineage>
</organism>
<gene>
    <name evidence="2" type="ORF">AVEN_270830_1</name>
</gene>